<keyword evidence="5 8" id="KW-0812">Transmembrane</keyword>
<gene>
    <name evidence="10" type="ORF">Rumeso_01845</name>
</gene>
<feature type="transmembrane region" description="Helical" evidence="8">
    <location>
        <begin position="188"/>
        <end position="211"/>
    </location>
</feature>
<dbReference type="InterPro" id="IPR035906">
    <property type="entry name" value="MetI-like_sf"/>
</dbReference>
<evidence type="ECO:0000256" key="2">
    <source>
        <dbReference type="ARBA" id="ARBA00007069"/>
    </source>
</evidence>
<feature type="domain" description="ABC transmembrane type-1" evidence="9">
    <location>
        <begin position="65"/>
        <end position="252"/>
    </location>
</feature>
<evidence type="ECO:0000256" key="3">
    <source>
        <dbReference type="ARBA" id="ARBA00022448"/>
    </source>
</evidence>
<feature type="transmembrane region" description="Helical" evidence="8">
    <location>
        <begin position="103"/>
        <end position="127"/>
    </location>
</feature>
<dbReference type="AlphaFoldDB" id="A0A017HQJ8"/>
<dbReference type="PROSITE" id="PS50928">
    <property type="entry name" value="ABC_TM1"/>
    <property type="match status" value="1"/>
</dbReference>
<evidence type="ECO:0000256" key="6">
    <source>
        <dbReference type="ARBA" id="ARBA00022989"/>
    </source>
</evidence>
<dbReference type="CDD" id="cd06261">
    <property type="entry name" value="TM_PBP2"/>
    <property type="match status" value="1"/>
</dbReference>
<feature type="transmembrane region" description="Helical" evidence="8">
    <location>
        <begin position="133"/>
        <end position="154"/>
    </location>
</feature>
<organism evidence="10 11">
    <name type="scientific">Rubellimicrobium mesophilum DSM 19309</name>
    <dbReference type="NCBI Taxonomy" id="442562"/>
    <lineage>
        <taxon>Bacteria</taxon>
        <taxon>Pseudomonadati</taxon>
        <taxon>Pseudomonadota</taxon>
        <taxon>Alphaproteobacteria</taxon>
        <taxon>Rhodobacterales</taxon>
        <taxon>Roseobacteraceae</taxon>
        <taxon>Rubellimicrobium</taxon>
    </lineage>
</organism>
<proteinExistence type="inferred from homology"/>
<evidence type="ECO:0000313" key="11">
    <source>
        <dbReference type="Proteomes" id="UP000019666"/>
    </source>
</evidence>
<comment type="subcellular location">
    <subcellularLocation>
        <location evidence="1 8">Cell membrane</location>
        <topology evidence="1 8">Multi-pass membrane protein</topology>
    </subcellularLocation>
</comment>
<comment type="similarity">
    <text evidence="2">Belongs to the binding-protein-dependent transport system permease family. CysTW subfamily.</text>
</comment>
<evidence type="ECO:0000256" key="7">
    <source>
        <dbReference type="ARBA" id="ARBA00023136"/>
    </source>
</evidence>
<reference evidence="10 11" key="1">
    <citation type="submission" date="2013-02" db="EMBL/GenBank/DDBJ databases">
        <authorList>
            <person name="Fiebig A."/>
            <person name="Goeker M."/>
            <person name="Klenk H.-P.P."/>
        </authorList>
    </citation>
    <scope>NUCLEOTIDE SEQUENCE [LARGE SCALE GENOMIC DNA]</scope>
    <source>
        <strain evidence="10 11">DSM 19309</strain>
    </source>
</reference>
<keyword evidence="6 8" id="KW-1133">Transmembrane helix</keyword>
<evidence type="ECO:0000256" key="4">
    <source>
        <dbReference type="ARBA" id="ARBA00022475"/>
    </source>
</evidence>
<comment type="caution">
    <text evidence="10">The sequence shown here is derived from an EMBL/GenBank/DDBJ whole genome shotgun (WGS) entry which is preliminary data.</text>
</comment>
<feature type="transmembrane region" description="Helical" evidence="8">
    <location>
        <begin position="231"/>
        <end position="253"/>
    </location>
</feature>
<keyword evidence="4" id="KW-1003">Cell membrane</keyword>
<protein>
    <submittedName>
        <fullName evidence="10">ABC spermidine/putrescine transporter, inner membrane subunit</fullName>
    </submittedName>
</protein>
<dbReference type="Proteomes" id="UP000019666">
    <property type="component" value="Unassembled WGS sequence"/>
</dbReference>
<dbReference type="Pfam" id="PF00528">
    <property type="entry name" value="BPD_transp_1"/>
    <property type="match status" value="1"/>
</dbReference>
<dbReference type="HOGENOM" id="CLU_016047_3_0_5"/>
<evidence type="ECO:0000313" key="10">
    <source>
        <dbReference type="EMBL" id="EYD76565.1"/>
    </source>
</evidence>
<keyword evidence="7 8" id="KW-0472">Membrane</keyword>
<sequence length="258" mass="27765">MRWSRGTKRIATTLGIGVFFFLYAPLLVLIVFSFSGARTLSLPIESWTLDWYRELAADEDLKRAALNSLKVAAAVVPLTLLLGVPAGYALGRFAFRGSQVVEHLLTLPLMIPGIVTGLSILLLLKAFGLPLSLWAVVLGHAVAWLPVVIGQVMARLSRLDPLMEEASLDLGAGYLETFLRVVLPNLSAAVIGGGLLVFTLSFDEVAITFLLTGSENTLPMQIWAMLRQGVTPEICAVATLTILASAALIALSVRLGRR</sequence>
<dbReference type="STRING" id="442562.Rumeso_01845"/>
<dbReference type="PANTHER" id="PTHR43848:SF2">
    <property type="entry name" value="PUTRESCINE TRANSPORT SYSTEM PERMEASE PROTEIN POTI"/>
    <property type="match status" value="1"/>
</dbReference>
<dbReference type="Gene3D" id="1.10.3720.10">
    <property type="entry name" value="MetI-like"/>
    <property type="match status" value="1"/>
</dbReference>
<dbReference type="InterPro" id="IPR000515">
    <property type="entry name" value="MetI-like"/>
</dbReference>
<evidence type="ECO:0000259" key="9">
    <source>
        <dbReference type="PROSITE" id="PS50928"/>
    </source>
</evidence>
<dbReference type="SUPFAM" id="SSF161098">
    <property type="entry name" value="MetI-like"/>
    <property type="match status" value="1"/>
</dbReference>
<keyword evidence="11" id="KW-1185">Reference proteome</keyword>
<name>A0A017HQJ8_9RHOB</name>
<dbReference type="PANTHER" id="PTHR43848">
    <property type="entry name" value="PUTRESCINE TRANSPORT SYSTEM PERMEASE PROTEIN POTI"/>
    <property type="match status" value="1"/>
</dbReference>
<keyword evidence="3 8" id="KW-0813">Transport</keyword>
<feature type="transmembrane region" description="Helical" evidence="8">
    <location>
        <begin position="71"/>
        <end position="91"/>
    </location>
</feature>
<evidence type="ECO:0000256" key="5">
    <source>
        <dbReference type="ARBA" id="ARBA00022692"/>
    </source>
</evidence>
<evidence type="ECO:0000256" key="8">
    <source>
        <dbReference type="RuleBase" id="RU363032"/>
    </source>
</evidence>
<evidence type="ECO:0000256" key="1">
    <source>
        <dbReference type="ARBA" id="ARBA00004651"/>
    </source>
</evidence>
<dbReference type="GO" id="GO:0005886">
    <property type="term" value="C:plasma membrane"/>
    <property type="evidence" value="ECO:0007669"/>
    <property type="project" value="UniProtKB-SubCell"/>
</dbReference>
<feature type="transmembrane region" description="Helical" evidence="8">
    <location>
        <begin position="12"/>
        <end position="34"/>
    </location>
</feature>
<dbReference type="GO" id="GO:0055085">
    <property type="term" value="P:transmembrane transport"/>
    <property type="evidence" value="ECO:0007669"/>
    <property type="project" value="InterPro"/>
</dbReference>
<dbReference type="EMBL" id="AOSK01000042">
    <property type="protein sequence ID" value="EYD76565.1"/>
    <property type="molecule type" value="Genomic_DNA"/>
</dbReference>
<dbReference type="InterPro" id="IPR051789">
    <property type="entry name" value="Bact_Polyamine_Transport"/>
</dbReference>
<accession>A0A017HQJ8</accession>